<organism evidence="7">
    <name type="scientific">Salvia splendens</name>
    <name type="common">Scarlet sage</name>
    <dbReference type="NCBI Taxonomy" id="180675"/>
    <lineage>
        <taxon>Eukaryota</taxon>
        <taxon>Viridiplantae</taxon>
        <taxon>Streptophyta</taxon>
        <taxon>Embryophyta</taxon>
        <taxon>Tracheophyta</taxon>
        <taxon>Spermatophyta</taxon>
        <taxon>Magnoliopsida</taxon>
        <taxon>eudicotyledons</taxon>
        <taxon>Gunneridae</taxon>
        <taxon>Pentapetalae</taxon>
        <taxon>asterids</taxon>
        <taxon>lamiids</taxon>
        <taxon>Lamiales</taxon>
        <taxon>Lamiaceae</taxon>
        <taxon>Nepetoideae</taxon>
        <taxon>Mentheae</taxon>
        <taxon>Salviinae</taxon>
        <taxon>Salvia</taxon>
        <taxon>Salvia subgen. Calosphace</taxon>
        <taxon>core Calosphace</taxon>
    </lineage>
</organism>
<name>A0A8X8Z706_SALSN</name>
<dbReference type="InterPro" id="IPR001876">
    <property type="entry name" value="Znf_RanBP2"/>
</dbReference>
<evidence type="ECO:0000256" key="5">
    <source>
        <dbReference type="SAM" id="Phobius"/>
    </source>
</evidence>
<dbReference type="SMART" id="SM00547">
    <property type="entry name" value="ZnF_RBZ"/>
    <property type="match status" value="4"/>
</dbReference>
<keyword evidence="5" id="KW-0472">Membrane</keyword>
<keyword evidence="2 4" id="KW-0863">Zinc-finger</keyword>
<accession>A0A8X8Z706</accession>
<keyword evidence="5" id="KW-1133">Transmembrane helix</keyword>
<sequence length="486" mass="53188">MAGGGGKEGDWECGGCHNRNYAFRSFCNRCKQPRLLVDTNTPADSKWLPRIGDWICTGSCPKYSVRTCHELNVLLSVPVYTDTANVELFHVLCMCILVLDGGLACVFFACIYFVAAFWVACVCNGSIGCTNNNYASREKCKKCGQPKELAAMPAVAILGASVPTHPTYFARARGGMEQMVNVGSIHPSISLNSDWSVGGANQYGNQPSDLYGLLSVSNLPLGGGSISGLSYSSQANLLPPAPNGNGWRSGDWMCTCGFHNYSSRLQCKKCNAPAPISAPASLGSPVTAHGTKRLASEEFVHNFDNKRLNAGQAYGLQQPNSGLDPFQSPGGSQMNSMYTPMHSVNTPIPPNWQVNLQVSRLATAPAHVGKGAKQWRDGDWMCSNCNNHNYASREQCNRCKSMREVPVQPWDSWWLCVRWFVFPYLERLMGSCCVRHWDMEKLDLPLTIWMRLQDMQEFSWGMCNTAGILAGIVGVDLTGRLLGCGC</sequence>
<dbReference type="PANTHER" id="PTHR23111:SF71">
    <property type="entry name" value="RANBP2-TYPE DOMAIN-CONTAINING PROTEIN"/>
    <property type="match status" value="1"/>
</dbReference>
<feature type="domain" description="RanBP2-type" evidence="6">
    <location>
        <begin position="248"/>
        <end position="276"/>
    </location>
</feature>
<evidence type="ECO:0000313" key="7">
    <source>
        <dbReference type="EMBL" id="KAG6394437.1"/>
    </source>
</evidence>
<reference evidence="7" key="2">
    <citation type="submission" date="2020-08" db="EMBL/GenBank/DDBJ databases">
        <title>Plant Genome Project.</title>
        <authorList>
            <person name="Zhang R.-G."/>
        </authorList>
    </citation>
    <scope>NUCLEOTIDE SEQUENCE</scope>
    <source>
        <strain evidence="7">Huo1</strain>
        <tissue evidence="7">Leaf</tissue>
    </source>
</reference>
<evidence type="ECO:0000313" key="8">
    <source>
        <dbReference type="Proteomes" id="UP000298416"/>
    </source>
</evidence>
<dbReference type="AlphaFoldDB" id="A0A8X8Z706"/>
<dbReference type="EMBL" id="PNBA02000017">
    <property type="protein sequence ID" value="KAG6394437.1"/>
    <property type="molecule type" value="Genomic_DNA"/>
</dbReference>
<keyword evidence="1" id="KW-0479">Metal-binding</keyword>
<dbReference type="Proteomes" id="UP000298416">
    <property type="component" value="Unassembled WGS sequence"/>
</dbReference>
<dbReference type="SUPFAM" id="SSF90209">
    <property type="entry name" value="Ran binding protein zinc finger-like"/>
    <property type="match status" value="3"/>
</dbReference>
<dbReference type="GO" id="GO:0005737">
    <property type="term" value="C:cytoplasm"/>
    <property type="evidence" value="ECO:0007669"/>
    <property type="project" value="TreeGrafter"/>
</dbReference>
<evidence type="ECO:0000256" key="1">
    <source>
        <dbReference type="ARBA" id="ARBA00022723"/>
    </source>
</evidence>
<dbReference type="Gene3D" id="4.10.1060.10">
    <property type="entry name" value="Zinc finger, RanBP2-type"/>
    <property type="match status" value="4"/>
</dbReference>
<feature type="domain" description="RanBP2-type" evidence="6">
    <location>
        <begin position="7"/>
        <end position="36"/>
    </location>
</feature>
<dbReference type="GO" id="GO:0003729">
    <property type="term" value="F:mRNA binding"/>
    <property type="evidence" value="ECO:0007669"/>
    <property type="project" value="TreeGrafter"/>
</dbReference>
<dbReference type="Pfam" id="PF00641">
    <property type="entry name" value="Zn_ribbon_RanBP"/>
    <property type="match status" value="3"/>
</dbReference>
<evidence type="ECO:0000256" key="2">
    <source>
        <dbReference type="ARBA" id="ARBA00022771"/>
    </source>
</evidence>
<evidence type="ECO:0000256" key="3">
    <source>
        <dbReference type="ARBA" id="ARBA00022833"/>
    </source>
</evidence>
<dbReference type="GO" id="GO:0008270">
    <property type="term" value="F:zinc ion binding"/>
    <property type="evidence" value="ECO:0007669"/>
    <property type="project" value="UniProtKB-KW"/>
</dbReference>
<protein>
    <recommendedName>
        <fullName evidence="6">RanBP2-type domain-containing protein</fullName>
    </recommendedName>
</protein>
<comment type="caution">
    <text evidence="7">The sequence shown here is derived from an EMBL/GenBank/DDBJ whole genome shotgun (WGS) entry which is preliminary data.</text>
</comment>
<feature type="domain" description="RanBP2-type" evidence="6">
    <location>
        <begin position="376"/>
        <end position="405"/>
    </location>
</feature>
<evidence type="ECO:0000259" key="6">
    <source>
        <dbReference type="PROSITE" id="PS50199"/>
    </source>
</evidence>
<evidence type="ECO:0000256" key="4">
    <source>
        <dbReference type="PROSITE-ProRule" id="PRU00322"/>
    </source>
</evidence>
<dbReference type="PROSITE" id="PS01358">
    <property type="entry name" value="ZF_RANBP2_1"/>
    <property type="match status" value="2"/>
</dbReference>
<dbReference type="InterPro" id="IPR036443">
    <property type="entry name" value="Znf_RanBP2_sf"/>
</dbReference>
<keyword evidence="8" id="KW-1185">Reference proteome</keyword>
<proteinExistence type="predicted"/>
<dbReference type="PROSITE" id="PS50199">
    <property type="entry name" value="ZF_RANBP2_2"/>
    <property type="match status" value="3"/>
</dbReference>
<keyword evidence="3" id="KW-0862">Zinc</keyword>
<feature type="transmembrane region" description="Helical" evidence="5">
    <location>
        <begin position="91"/>
        <end position="120"/>
    </location>
</feature>
<reference evidence="7" key="1">
    <citation type="submission" date="2018-01" db="EMBL/GenBank/DDBJ databases">
        <authorList>
            <person name="Mao J.F."/>
        </authorList>
    </citation>
    <scope>NUCLEOTIDE SEQUENCE</scope>
    <source>
        <strain evidence="7">Huo1</strain>
        <tissue evidence="7">Leaf</tissue>
    </source>
</reference>
<gene>
    <name evidence="7" type="ORF">SASPL_145021</name>
</gene>
<dbReference type="PANTHER" id="PTHR23111">
    <property type="entry name" value="ZINC FINGER PROTEIN"/>
    <property type="match status" value="1"/>
</dbReference>
<keyword evidence="5" id="KW-0812">Transmembrane</keyword>